<dbReference type="GO" id="GO:0003887">
    <property type="term" value="F:DNA-directed DNA polymerase activity"/>
    <property type="evidence" value="ECO:0007669"/>
    <property type="project" value="UniProtKB-KW"/>
</dbReference>
<comment type="similarity">
    <text evidence="1 11">Belongs to the DnaX/STICHEL family.</text>
</comment>
<dbReference type="AlphaFoldDB" id="A0LM15"/>
<dbReference type="InterPro" id="IPR008921">
    <property type="entry name" value="DNA_pol3_clamp-load_cplx_C"/>
</dbReference>
<dbReference type="NCBIfam" id="TIGR02397">
    <property type="entry name" value="dnaX_nterm"/>
    <property type="match status" value="1"/>
</dbReference>
<reference evidence="14 15" key="1">
    <citation type="submission" date="2006-10" db="EMBL/GenBank/DDBJ databases">
        <title>Complete sequence of Syntrophobacter fumaroxidans MPOB.</title>
        <authorList>
            <consortium name="US DOE Joint Genome Institute"/>
            <person name="Copeland A."/>
            <person name="Lucas S."/>
            <person name="Lapidus A."/>
            <person name="Barry K."/>
            <person name="Detter J.C."/>
            <person name="Glavina del Rio T."/>
            <person name="Hammon N."/>
            <person name="Israni S."/>
            <person name="Pitluck S."/>
            <person name="Goltsman E.G."/>
            <person name="Martinez M."/>
            <person name="Schmutz J."/>
            <person name="Larimer F."/>
            <person name="Land M."/>
            <person name="Hauser L."/>
            <person name="Kyrpides N."/>
            <person name="Kim E."/>
            <person name="Boone D.R."/>
            <person name="Brockman F."/>
            <person name="Culley D."/>
            <person name="Ferry J."/>
            <person name="Gunsalus R."/>
            <person name="McInerney M.J."/>
            <person name="Morrison M."/>
            <person name="Plugge C."/>
            <person name="Rohlin L."/>
            <person name="Scholten J."/>
            <person name="Sieber J."/>
            <person name="Stams A.J.M."/>
            <person name="Worm P."/>
            <person name="Henstra A.M."/>
            <person name="Richardson P."/>
        </authorList>
    </citation>
    <scope>NUCLEOTIDE SEQUENCE [LARGE SCALE GENOMIC DNA]</scope>
    <source>
        <strain evidence="15">DSM 10017 / MPOB</strain>
    </source>
</reference>
<dbReference type="Gene3D" id="3.40.50.300">
    <property type="entry name" value="P-loop containing nucleotide triphosphate hydrolases"/>
    <property type="match status" value="1"/>
</dbReference>
<evidence type="ECO:0000313" key="15">
    <source>
        <dbReference type="Proteomes" id="UP000001784"/>
    </source>
</evidence>
<keyword evidence="7" id="KW-0862">Zinc</keyword>
<dbReference type="Pfam" id="PF22608">
    <property type="entry name" value="DNAX_ATPase_lid"/>
    <property type="match status" value="1"/>
</dbReference>
<keyword evidence="5" id="KW-0479">Metal-binding</keyword>
<keyword evidence="3 11" id="KW-0548">Nucleotidyltransferase</keyword>
<dbReference type="PANTHER" id="PTHR11669:SF0">
    <property type="entry name" value="PROTEIN STICHEL-LIKE 2"/>
    <property type="match status" value="1"/>
</dbReference>
<feature type="compositionally biased region" description="Pro residues" evidence="12">
    <location>
        <begin position="409"/>
        <end position="420"/>
    </location>
</feature>
<dbReference type="EMBL" id="CP000478">
    <property type="protein sequence ID" value="ABK18467.1"/>
    <property type="molecule type" value="Genomic_DNA"/>
</dbReference>
<dbReference type="GO" id="GO:0003677">
    <property type="term" value="F:DNA binding"/>
    <property type="evidence" value="ECO:0007669"/>
    <property type="project" value="InterPro"/>
</dbReference>
<proteinExistence type="inferred from homology"/>
<organism evidence="14 15">
    <name type="scientific">Syntrophobacter fumaroxidans (strain DSM 10017 / MPOB)</name>
    <dbReference type="NCBI Taxonomy" id="335543"/>
    <lineage>
        <taxon>Bacteria</taxon>
        <taxon>Pseudomonadati</taxon>
        <taxon>Thermodesulfobacteriota</taxon>
        <taxon>Syntrophobacteria</taxon>
        <taxon>Syntrophobacterales</taxon>
        <taxon>Syntrophobacteraceae</taxon>
        <taxon>Syntrophobacter</taxon>
    </lineage>
</organism>
<dbReference type="PRINTS" id="PR00300">
    <property type="entry name" value="CLPPROTEASEA"/>
</dbReference>
<evidence type="ECO:0000256" key="4">
    <source>
        <dbReference type="ARBA" id="ARBA00022705"/>
    </source>
</evidence>
<dbReference type="CDD" id="cd00009">
    <property type="entry name" value="AAA"/>
    <property type="match status" value="1"/>
</dbReference>
<dbReference type="CDD" id="cd18137">
    <property type="entry name" value="HLD_clamp_pol_III_gamma_tau"/>
    <property type="match status" value="1"/>
</dbReference>
<evidence type="ECO:0000256" key="11">
    <source>
        <dbReference type="RuleBase" id="RU364063"/>
    </source>
</evidence>
<dbReference type="GO" id="GO:0046872">
    <property type="term" value="F:metal ion binding"/>
    <property type="evidence" value="ECO:0007669"/>
    <property type="project" value="UniProtKB-KW"/>
</dbReference>
<accession>A0LM15</accession>
<evidence type="ECO:0000256" key="6">
    <source>
        <dbReference type="ARBA" id="ARBA00022741"/>
    </source>
</evidence>
<dbReference type="SUPFAM" id="SSF48019">
    <property type="entry name" value="post-AAA+ oligomerization domain-like"/>
    <property type="match status" value="1"/>
</dbReference>
<dbReference type="NCBIfam" id="NF004046">
    <property type="entry name" value="PRK05563.1"/>
    <property type="match status" value="1"/>
</dbReference>
<dbReference type="GO" id="GO:0005524">
    <property type="term" value="F:ATP binding"/>
    <property type="evidence" value="ECO:0007669"/>
    <property type="project" value="UniProtKB-KW"/>
</dbReference>
<dbReference type="InterPro" id="IPR012763">
    <property type="entry name" value="DNA_pol_III_sug/sutau_N"/>
</dbReference>
<evidence type="ECO:0000256" key="5">
    <source>
        <dbReference type="ARBA" id="ARBA00022723"/>
    </source>
</evidence>
<evidence type="ECO:0000256" key="2">
    <source>
        <dbReference type="ARBA" id="ARBA00022679"/>
    </source>
</evidence>
<dbReference type="STRING" id="335543.Sfum_2789"/>
<dbReference type="Pfam" id="PF13177">
    <property type="entry name" value="DNA_pol3_delta2"/>
    <property type="match status" value="1"/>
</dbReference>
<dbReference type="GO" id="GO:0009360">
    <property type="term" value="C:DNA polymerase III complex"/>
    <property type="evidence" value="ECO:0007669"/>
    <property type="project" value="InterPro"/>
</dbReference>
<keyword evidence="2 11" id="KW-0808">Transferase</keyword>
<evidence type="ECO:0000313" key="14">
    <source>
        <dbReference type="EMBL" id="ABK18467.1"/>
    </source>
</evidence>
<dbReference type="RefSeq" id="WP_011699634.1">
    <property type="nucleotide sequence ID" value="NC_008554.1"/>
</dbReference>
<evidence type="ECO:0000256" key="7">
    <source>
        <dbReference type="ARBA" id="ARBA00022833"/>
    </source>
</evidence>
<dbReference type="HOGENOM" id="CLU_006229_0_7_7"/>
<dbReference type="SMART" id="SM00382">
    <property type="entry name" value="AAA"/>
    <property type="match status" value="1"/>
</dbReference>
<dbReference type="InterPro" id="IPR027417">
    <property type="entry name" value="P-loop_NTPase"/>
</dbReference>
<dbReference type="eggNOG" id="COG2812">
    <property type="taxonomic scope" value="Bacteria"/>
</dbReference>
<dbReference type="InterPro" id="IPR003593">
    <property type="entry name" value="AAA+_ATPase"/>
</dbReference>
<dbReference type="EC" id="2.7.7.7" evidence="11"/>
<dbReference type="InterPro" id="IPR045085">
    <property type="entry name" value="HLD_clamp_pol_III_gamma_tau"/>
</dbReference>
<name>A0LM15_SYNFM</name>
<feature type="compositionally biased region" description="Basic and acidic residues" evidence="12">
    <location>
        <begin position="396"/>
        <end position="406"/>
    </location>
</feature>
<keyword evidence="9 11" id="KW-0239">DNA-directed DNA polymerase</keyword>
<dbReference type="Gene3D" id="1.10.8.60">
    <property type="match status" value="1"/>
</dbReference>
<dbReference type="InterPro" id="IPR001270">
    <property type="entry name" value="ClpA/B"/>
</dbReference>
<dbReference type="Pfam" id="PF12169">
    <property type="entry name" value="DNA_pol3_gamma3"/>
    <property type="match status" value="1"/>
</dbReference>
<keyword evidence="8 11" id="KW-0067">ATP-binding</keyword>
<dbReference type="FunCoup" id="A0LM15">
    <property type="interactions" value="148"/>
</dbReference>
<dbReference type="Proteomes" id="UP000001784">
    <property type="component" value="Chromosome"/>
</dbReference>
<dbReference type="SUPFAM" id="SSF52540">
    <property type="entry name" value="P-loop containing nucleoside triphosphate hydrolases"/>
    <property type="match status" value="1"/>
</dbReference>
<evidence type="ECO:0000256" key="9">
    <source>
        <dbReference type="ARBA" id="ARBA00022932"/>
    </source>
</evidence>
<dbReference type="OrthoDB" id="9810148at2"/>
<comment type="catalytic activity">
    <reaction evidence="10 11">
        <text>DNA(n) + a 2'-deoxyribonucleoside 5'-triphosphate = DNA(n+1) + diphosphate</text>
        <dbReference type="Rhea" id="RHEA:22508"/>
        <dbReference type="Rhea" id="RHEA-COMP:17339"/>
        <dbReference type="Rhea" id="RHEA-COMP:17340"/>
        <dbReference type="ChEBI" id="CHEBI:33019"/>
        <dbReference type="ChEBI" id="CHEBI:61560"/>
        <dbReference type="ChEBI" id="CHEBI:173112"/>
        <dbReference type="EC" id="2.7.7.7"/>
    </reaction>
</comment>
<evidence type="ECO:0000256" key="3">
    <source>
        <dbReference type="ARBA" id="ARBA00022695"/>
    </source>
</evidence>
<dbReference type="Gene3D" id="1.20.272.10">
    <property type="match status" value="1"/>
</dbReference>
<dbReference type="InterPro" id="IPR050238">
    <property type="entry name" value="DNA_Rep/Repair_Clamp_Loader"/>
</dbReference>
<dbReference type="InterPro" id="IPR022754">
    <property type="entry name" value="DNA_pol_III_gamma-3"/>
</dbReference>
<feature type="domain" description="AAA+ ATPase" evidence="13">
    <location>
        <begin position="37"/>
        <end position="179"/>
    </location>
</feature>
<dbReference type="GO" id="GO:0006261">
    <property type="term" value="P:DNA-templated DNA replication"/>
    <property type="evidence" value="ECO:0007669"/>
    <property type="project" value="TreeGrafter"/>
</dbReference>
<feature type="compositionally biased region" description="Low complexity" evidence="12">
    <location>
        <begin position="421"/>
        <end position="431"/>
    </location>
</feature>
<keyword evidence="15" id="KW-1185">Reference proteome</keyword>
<comment type="subunit">
    <text evidence="11">DNA polymerase III contains a core (composed of alpha, epsilon and theta chains) that associates with a tau subunit. This core dimerizes to form the POLIII' complex. PolIII' associates with the gamma complex (composed of gamma, delta, delta', psi and chi chains) and with the beta chain to form the complete DNA polymerase III complex.</text>
</comment>
<evidence type="ECO:0000256" key="10">
    <source>
        <dbReference type="ARBA" id="ARBA00049244"/>
    </source>
</evidence>
<dbReference type="FunFam" id="3.40.50.300:FF:000014">
    <property type="entry name" value="DNA polymerase III subunit gamma/tau"/>
    <property type="match status" value="1"/>
</dbReference>
<gene>
    <name evidence="11" type="primary">dnaX</name>
    <name evidence="14" type="ordered locus">Sfum_2789</name>
</gene>
<evidence type="ECO:0000259" key="13">
    <source>
        <dbReference type="SMART" id="SM00382"/>
    </source>
</evidence>
<dbReference type="PANTHER" id="PTHR11669">
    <property type="entry name" value="REPLICATION FACTOR C / DNA POLYMERASE III GAMMA-TAU SUBUNIT"/>
    <property type="match status" value="1"/>
</dbReference>
<evidence type="ECO:0000256" key="1">
    <source>
        <dbReference type="ARBA" id="ARBA00006360"/>
    </source>
</evidence>
<dbReference type="InParanoid" id="A0LM15"/>
<sequence length="602" mass="66789">MSYLVIARKWRPQTFEEVVGQPHVTRTLQNAIRSSRIAHSYLFTGARGVGKTSIARILAKALNCETGVTPTPCNVCSNCTEIRQGNAVDVLEIDGASNRGIDSVRELRETVRYRPAKSRYKVYIIDEVHMLTTEAFNALLKTLEEPPEHVVFIFATTEPHKIPATILSRCQRFDFRRIPSHMLVDHLRHIAAQEDVALSEGVLYAIAREADGSMRDAQSLLEQMLSFSRDGLSDEEVLDVLGVIDRRSIHRTGTAVLEGDVRTCLDVVEDIYRRGMDIRRFCRQLCDYFRNLLVVAFGEGDSRRLDLPSDEKQLLAEAAGKTTPESLYLYFQTVLKSEEEIRRSTIPRIALEMLLLRLARLPRLESLQGVLDKISALEQGLKGATTGGGGSSAAVRDTRPPAREAARAAPPPMREPPPPGTGASHSSAGTGRDAPDPIVPEPATGGETIPDLPRIEGEAVPLEDLSGRWPAFLKWLELKEPILAAKLARSRIGSAAADSVELEVVEVFEEQLREPQTVARIGDAAEAFFRRRCAWTIRKKPEGTGRGDTQREKKKKALSKRLVMEHPVVLQALEILGGELVDIRRPKTERGEPRSSRSKAGE</sequence>
<evidence type="ECO:0000256" key="12">
    <source>
        <dbReference type="SAM" id="MobiDB-lite"/>
    </source>
</evidence>
<keyword evidence="4 11" id="KW-0235">DNA replication</keyword>
<evidence type="ECO:0000256" key="8">
    <source>
        <dbReference type="ARBA" id="ARBA00022840"/>
    </source>
</evidence>
<comment type="function">
    <text evidence="11">DNA polymerase III is a complex, multichain enzyme responsible for most of the replicative synthesis in bacteria. This DNA polymerase also exhibits 3' to 5' exonuclease activity.</text>
</comment>
<protein>
    <recommendedName>
        <fullName evidence="11">DNA polymerase III subunit gamma/tau</fullName>
        <ecNumber evidence="11">2.7.7.7</ecNumber>
    </recommendedName>
</protein>
<feature type="region of interest" description="Disordered" evidence="12">
    <location>
        <begin position="382"/>
        <end position="453"/>
    </location>
</feature>
<keyword evidence="6 11" id="KW-0547">Nucleotide-binding</keyword>
<dbReference type="KEGG" id="sfu:Sfum_2789"/>